<evidence type="ECO:0000256" key="7">
    <source>
        <dbReference type="ARBA" id="ARBA00022741"/>
    </source>
</evidence>
<keyword evidence="4 11" id="KW-0662">Pyridine nucleotide biosynthesis</keyword>
<evidence type="ECO:0000313" key="13">
    <source>
        <dbReference type="EMBL" id="MCW7755153.1"/>
    </source>
</evidence>
<keyword evidence="6 11" id="KW-0548">Nucleotidyltransferase</keyword>
<dbReference type="InterPro" id="IPR014729">
    <property type="entry name" value="Rossmann-like_a/b/a_fold"/>
</dbReference>
<comment type="caution">
    <text evidence="13">The sequence shown here is derived from an EMBL/GenBank/DDBJ whole genome shotgun (WGS) entry which is preliminary data.</text>
</comment>
<accession>A0ABT3NCE8</accession>
<dbReference type="EMBL" id="JAPFPW010000023">
    <property type="protein sequence ID" value="MCW7755153.1"/>
    <property type="molecule type" value="Genomic_DNA"/>
</dbReference>
<keyword evidence="5 11" id="KW-0808">Transferase</keyword>
<dbReference type="Proteomes" id="UP001209681">
    <property type="component" value="Unassembled WGS sequence"/>
</dbReference>
<keyword evidence="14" id="KW-1185">Reference proteome</keyword>
<name>A0ABT3NCE8_9BACT</name>
<evidence type="ECO:0000256" key="1">
    <source>
        <dbReference type="ARBA" id="ARBA00002324"/>
    </source>
</evidence>
<dbReference type="PANTHER" id="PTHR39321">
    <property type="entry name" value="NICOTINATE-NUCLEOTIDE ADENYLYLTRANSFERASE-RELATED"/>
    <property type="match status" value="1"/>
</dbReference>
<dbReference type="HAMAP" id="MF_00244">
    <property type="entry name" value="NaMN_adenylyltr"/>
    <property type="match status" value="1"/>
</dbReference>
<dbReference type="Pfam" id="PF01467">
    <property type="entry name" value="CTP_transf_like"/>
    <property type="match status" value="1"/>
</dbReference>
<proteinExistence type="inferred from homology"/>
<evidence type="ECO:0000256" key="10">
    <source>
        <dbReference type="ARBA" id="ARBA00048721"/>
    </source>
</evidence>
<comment type="function">
    <text evidence="1 11">Catalyzes the reversible adenylation of nicotinate mononucleotide (NaMN) to nicotinic acid adenine dinucleotide (NaAD).</text>
</comment>
<dbReference type="NCBIfam" id="NF000840">
    <property type="entry name" value="PRK00071.1-3"/>
    <property type="match status" value="1"/>
</dbReference>
<evidence type="ECO:0000256" key="11">
    <source>
        <dbReference type="HAMAP-Rule" id="MF_00244"/>
    </source>
</evidence>
<evidence type="ECO:0000256" key="4">
    <source>
        <dbReference type="ARBA" id="ARBA00022642"/>
    </source>
</evidence>
<keyword evidence="9 11" id="KW-0520">NAD</keyword>
<organism evidence="13 14">
    <name type="scientific">Desulfobotulus pelophilus</name>
    <dbReference type="NCBI Taxonomy" id="2823377"/>
    <lineage>
        <taxon>Bacteria</taxon>
        <taxon>Pseudomonadati</taxon>
        <taxon>Thermodesulfobacteriota</taxon>
        <taxon>Desulfobacteria</taxon>
        <taxon>Desulfobacterales</taxon>
        <taxon>Desulfobacteraceae</taxon>
        <taxon>Desulfobotulus</taxon>
    </lineage>
</organism>
<evidence type="ECO:0000256" key="2">
    <source>
        <dbReference type="ARBA" id="ARBA00005019"/>
    </source>
</evidence>
<dbReference type="RefSeq" id="WP_265426075.1">
    <property type="nucleotide sequence ID" value="NZ_JAPFPW010000023.1"/>
</dbReference>
<evidence type="ECO:0000259" key="12">
    <source>
        <dbReference type="Pfam" id="PF01467"/>
    </source>
</evidence>
<reference evidence="13 14" key="1">
    <citation type="submission" date="2022-11" db="EMBL/GenBank/DDBJ databases">
        <title>Desulfobotulus tamanensis H1 sp. nov. - anaerobic, alkaliphilic, sulphate reducing bacterium isolated from terrestrial mud volcano.</title>
        <authorList>
            <person name="Frolova A."/>
            <person name="Merkel A.Y."/>
            <person name="Slobodkin A.I."/>
        </authorList>
    </citation>
    <scope>NUCLEOTIDE SEQUENCE [LARGE SCALE GENOMIC DNA]</scope>
    <source>
        <strain evidence="13 14">H1</strain>
    </source>
</reference>
<dbReference type="InterPro" id="IPR005248">
    <property type="entry name" value="NadD/NMNAT"/>
</dbReference>
<dbReference type="PANTHER" id="PTHR39321:SF3">
    <property type="entry name" value="PHOSPHOPANTETHEINE ADENYLYLTRANSFERASE"/>
    <property type="match status" value="1"/>
</dbReference>
<comment type="similarity">
    <text evidence="3 11">Belongs to the NadD family.</text>
</comment>
<protein>
    <recommendedName>
        <fullName evidence="11">Probable nicotinate-nucleotide adenylyltransferase</fullName>
        <ecNumber evidence="11">2.7.7.18</ecNumber>
    </recommendedName>
    <alternativeName>
        <fullName evidence="11">Deamido-NAD(+) diphosphorylase</fullName>
    </alternativeName>
    <alternativeName>
        <fullName evidence="11">Deamido-NAD(+) pyrophosphorylase</fullName>
    </alternativeName>
    <alternativeName>
        <fullName evidence="11">Nicotinate mononucleotide adenylyltransferase</fullName>
        <shortName evidence="11">NaMN adenylyltransferase</shortName>
    </alternativeName>
</protein>
<sequence length="214" mass="24002">MSEKMKYTVLFGGTFNPVHCGHIQVALEILRYECVDEILFVPAGTPPWKAADNNLASADDRWQMVALALDGCPGMGLTDLELVRDGYSYTLDTVRVLRDAWPQKNFCFLLGMDAMAGIRFWYGFEELLSLIPFWVMTRPDTPPGILEQVLPEYTVSGDRFFCSGRAEVRRVSVSPLMVSATMIRERIGKGQAVTGLVPEAVADYIRDRGLYIHV</sequence>
<dbReference type="Gene3D" id="3.40.50.620">
    <property type="entry name" value="HUPs"/>
    <property type="match status" value="1"/>
</dbReference>
<keyword evidence="7 11" id="KW-0547">Nucleotide-binding</keyword>
<evidence type="ECO:0000313" key="14">
    <source>
        <dbReference type="Proteomes" id="UP001209681"/>
    </source>
</evidence>
<feature type="domain" description="Cytidyltransferase-like" evidence="12">
    <location>
        <begin position="10"/>
        <end position="186"/>
    </location>
</feature>
<evidence type="ECO:0000256" key="9">
    <source>
        <dbReference type="ARBA" id="ARBA00023027"/>
    </source>
</evidence>
<comment type="catalytic activity">
    <reaction evidence="10 11">
        <text>nicotinate beta-D-ribonucleotide + ATP + H(+) = deamido-NAD(+) + diphosphate</text>
        <dbReference type="Rhea" id="RHEA:22860"/>
        <dbReference type="ChEBI" id="CHEBI:15378"/>
        <dbReference type="ChEBI" id="CHEBI:30616"/>
        <dbReference type="ChEBI" id="CHEBI:33019"/>
        <dbReference type="ChEBI" id="CHEBI:57502"/>
        <dbReference type="ChEBI" id="CHEBI:58437"/>
        <dbReference type="EC" id="2.7.7.18"/>
    </reaction>
</comment>
<keyword evidence="8 11" id="KW-0067">ATP-binding</keyword>
<dbReference type="EC" id="2.7.7.18" evidence="11"/>
<evidence type="ECO:0000256" key="5">
    <source>
        <dbReference type="ARBA" id="ARBA00022679"/>
    </source>
</evidence>
<evidence type="ECO:0000256" key="3">
    <source>
        <dbReference type="ARBA" id="ARBA00009014"/>
    </source>
</evidence>
<dbReference type="NCBIfam" id="TIGR00482">
    <property type="entry name" value="nicotinate (nicotinamide) nucleotide adenylyltransferase"/>
    <property type="match status" value="1"/>
</dbReference>
<dbReference type="SUPFAM" id="SSF52374">
    <property type="entry name" value="Nucleotidylyl transferase"/>
    <property type="match status" value="1"/>
</dbReference>
<gene>
    <name evidence="11 13" type="primary">nadD</name>
    <name evidence="13" type="ORF">OOT00_14285</name>
</gene>
<dbReference type="InterPro" id="IPR004821">
    <property type="entry name" value="Cyt_trans-like"/>
</dbReference>
<evidence type="ECO:0000256" key="8">
    <source>
        <dbReference type="ARBA" id="ARBA00022840"/>
    </source>
</evidence>
<comment type="pathway">
    <text evidence="2 11">Cofactor biosynthesis; NAD(+) biosynthesis; deamido-NAD(+) from nicotinate D-ribonucleotide: step 1/1.</text>
</comment>
<dbReference type="GO" id="GO:0004515">
    <property type="term" value="F:nicotinate-nucleotide adenylyltransferase activity"/>
    <property type="evidence" value="ECO:0007669"/>
    <property type="project" value="UniProtKB-EC"/>
</dbReference>
<dbReference type="CDD" id="cd02165">
    <property type="entry name" value="NMNAT"/>
    <property type="match status" value="1"/>
</dbReference>
<evidence type="ECO:0000256" key="6">
    <source>
        <dbReference type="ARBA" id="ARBA00022695"/>
    </source>
</evidence>